<keyword evidence="3 6" id="KW-0732">Signal</keyword>
<evidence type="ECO:0000259" key="8">
    <source>
        <dbReference type="Pfam" id="PF14322"/>
    </source>
</evidence>
<name>A0A1K1R088_9FLAO</name>
<evidence type="ECO:0000256" key="2">
    <source>
        <dbReference type="ARBA" id="ARBA00006275"/>
    </source>
</evidence>
<evidence type="ECO:0000256" key="3">
    <source>
        <dbReference type="ARBA" id="ARBA00022729"/>
    </source>
</evidence>
<accession>A0A1K1R088</accession>
<evidence type="ECO:0000313" key="9">
    <source>
        <dbReference type="EMBL" id="SFW65583.1"/>
    </source>
</evidence>
<dbReference type="GO" id="GO:0009279">
    <property type="term" value="C:cell outer membrane"/>
    <property type="evidence" value="ECO:0007669"/>
    <property type="project" value="UniProtKB-SubCell"/>
</dbReference>
<comment type="subcellular location">
    <subcellularLocation>
        <location evidence="1">Cell outer membrane</location>
    </subcellularLocation>
</comment>
<feature type="domain" description="SusD-like N-terminal" evidence="8">
    <location>
        <begin position="99"/>
        <end position="230"/>
    </location>
</feature>
<dbReference type="PROSITE" id="PS51257">
    <property type="entry name" value="PROKAR_LIPOPROTEIN"/>
    <property type="match status" value="1"/>
</dbReference>
<proteinExistence type="inferred from homology"/>
<keyword evidence="4" id="KW-0472">Membrane</keyword>
<keyword evidence="10" id="KW-1185">Reference proteome</keyword>
<dbReference type="InterPro" id="IPR033985">
    <property type="entry name" value="SusD-like_N"/>
</dbReference>
<dbReference type="Proteomes" id="UP000182248">
    <property type="component" value="Unassembled WGS sequence"/>
</dbReference>
<dbReference type="EMBL" id="FPJE01000017">
    <property type="protein sequence ID" value="SFW65583.1"/>
    <property type="molecule type" value="Genomic_DNA"/>
</dbReference>
<dbReference type="InterPro" id="IPR011990">
    <property type="entry name" value="TPR-like_helical_dom_sf"/>
</dbReference>
<evidence type="ECO:0000256" key="5">
    <source>
        <dbReference type="ARBA" id="ARBA00023237"/>
    </source>
</evidence>
<keyword evidence="5" id="KW-0998">Cell outer membrane</keyword>
<dbReference type="SUPFAM" id="SSF48452">
    <property type="entry name" value="TPR-like"/>
    <property type="match status" value="1"/>
</dbReference>
<evidence type="ECO:0000313" key="10">
    <source>
        <dbReference type="Proteomes" id="UP000182248"/>
    </source>
</evidence>
<evidence type="ECO:0000259" key="7">
    <source>
        <dbReference type="Pfam" id="PF07980"/>
    </source>
</evidence>
<feature type="chain" id="PRO_5012905104" evidence="6">
    <location>
        <begin position="28"/>
        <end position="533"/>
    </location>
</feature>
<dbReference type="Pfam" id="PF07980">
    <property type="entry name" value="SusD_RagB"/>
    <property type="match status" value="1"/>
</dbReference>
<evidence type="ECO:0000256" key="6">
    <source>
        <dbReference type="SAM" id="SignalP"/>
    </source>
</evidence>
<comment type="similarity">
    <text evidence="2">Belongs to the SusD family.</text>
</comment>
<dbReference type="AlphaFoldDB" id="A0A1K1R088"/>
<feature type="signal peptide" evidence="6">
    <location>
        <begin position="1"/>
        <end position="27"/>
    </location>
</feature>
<evidence type="ECO:0000256" key="1">
    <source>
        <dbReference type="ARBA" id="ARBA00004442"/>
    </source>
</evidence>
<protein>
    <submittedName>
        <fullName evidence="9">Starch-binding associating with outer membrane</fullName>
    </submittedName>
</protein>
<organism evidence="9 10">
    <name type="scientific">Sinomicrobium oceani</name>
    <dbReference type="NCBI Taxonomy" id="1150368"/>
    <lineage>
        <taxon>Bacteria</taxon>
        <taxon>Pseudomonadati</taxon>
        <taxon>Bacteroidota</taxon>
        <taxon>Flavobacteriia</taxon>
        <taxon>Flavobacteriales</taxon>
        <taxon>Flavobacteriaceae</taxon>
        <taxon>Sinomicrobium</taxon>
    </lineage>
</organism>
<dbReference type="Pfam" id="PF14322">
    <property type="entry name" value="SusD-like_3"/>
    <property type="match status" value="1"/>
</dbReference>
<dbReference type="InterPro" id="IPR012944">
    <property type="entry name" value="SusD_RagB_dom"/>
</dbReference>
<gene>
    <name evidence="9" type="ORF">SAMN02927921_03055</name>
</gene>
<evidence type="ECO:0000256" key="4">
    <source>
        <dbReference type="ARBA" id="ARBA00023136"/>
    </source>
</evidence>
<sequence>MEFFVKYMKIKKAKVWMLAILSGLTLGCTGLDEEVFSEVTEDSFVPGESDIIALMASTYTPMRFVMDWQGYFDLQEESADIIVTPTRPNGWDDGGVYKRMHWHKWDNLQWQPTNTWRSCYRGINSINRVILQVESGLIPVDEQQATDIINEMRGLRAFYYAILLDTHGNVPIITDYGDELPVQHTRQQVFDFVEAELLEVIPFLTDVVGDVSYGRMTKYAAYHTLARIYLNAEVYTGTAQWEKCINACNAIIDDGKFSLSPDYSDIFATNNDKNPEMVFAIPYDAIYAKQWTAHMKMLLPDHRHVFGMETQPWGGSSCNPQFIDSYEEGDNRLQDTWLMGDQLNKNNGSVVMTLTKEMPSIEFCDATQGFRCGKYEIEEGATGSLSNDFPFYRYTDVLMMKAECLLRTGRSAEAAQIVTDVRSRSFDDPDDAVVTGAELEGDTTMAYGTLDTEGNIDEAGDQSPVAYGRFLDELGWEFACEARRRTDLIRFGVFQTKNWYNHKPQGDHTIIFPIGLEELNTNTNLDQNPGYIK</sequence>
<dbReference type="STRING" id="1150368.SAMN02927921_03055"/>
<reference evidence="9 10" key="1">
    <citation type="submission" date="2016-11" db="EMBL/GenBank/DDBJ databases">
        <authorList>
            <person name="Jaros S."/>
            <person name="Januszkiewicz K."/>
            <person name="Wedrychowicz H."/>
        </authorList>
    </citation>
    <scope>NUCLEOTIDE SEQUENCE [LARGE SCALE GENOMIC DNA]</scope>
    <source>
        <strain evidence="9 10">CGMCC 1.12145</strain>
    </source>
</reference>
<feature type="domain" description="RagB/SusD" evidence="7">
    <location>
        <begin position="256"/>
        <end position="531"/>
    </location>
</feature>
<dbReference type="Gene3D" id="1.25.40.390">
    <property type="match status" value="1"/>
</dbReference>